<keyword evidence="3" id="KW-0010">Activator</keyword>
<evidence type="ECO:0000313" key="6">
    <source>
        <dbReference type="Proteomes" id="UP000461595"/>
    </source>
</evidence>
<keyword evidence="1" id="KW-0963">Cytoplasm</keyword>
<evidence type="ECO:0000256" key="2">
    <source>
        <dbReference type="ARBA" id="ARBA00023012"/>
    </source>
</evidence>
<dbReference type="EMBL" id="WSRS01000006">
    <property type="protein sequence ID" value="MVX58299.1"/>
    <property type="molecule type" value="Genomic_DNA"/>
</dbReference>
<proteinExistence type="predicted"/>
<dbReference type="Pfam" id="PF04397">
    <property type="entry name" value="LytTR"/>
    <property type="match status" value="1"/>
</dbReference>
<dbReference type="RefSeq" id="WP_160332128.1">
    <property type="nucleotide sequence ID" value="NZ_WSRS01000006.1"/>
</dbReference>
<gene>
    <name evidence="5" type="ORF">E5983_01340</name>
</gene>
<dbReference type="GO" id="GO:0003677">
    <property type="term" value="F:DNA binding"/>
    <property type="evidence" value="ECO:0007669"/>
    <property type="project" value="InterPro"/>
</dbReference>
<comment type="caution">
    <text evidence="5">The sequence shown here is derived from an EMBL/GenBank/DDBJ whole genome shotgun (WGS) entry which is preliminary data.</text>
</comment>
<dbReference type="PANTHER" id="PTHR37299">
    <property type="entry name" value="TRANSCRIPTIONAL REGULATOR-RELATED"/>
    <property type="match status" value="1"/>
</dbReference>
<name>A0A7X3KBL0_9STRE</name>
<sequence length="289" mass="33837">MKGKCLRGVMNIFVYEELCRDHFWWEDLLQHVLVTIGVELEQLEIRTTSAGLLDAWSRRGRHQVFILVLHGESSCRTFFDLVVQIRKRDALASIIIVADSLLFMEEVFRSQVGVLDYILRDLPPIRFHQRLATVLLQIHSYFIQDTPKELILIRNSQVQIQIPVRKVFYIERSFRAHYISIVTSDEEVSVIANLQDVKATSPFLFSCHRSFLVNPFNIRRVDRQLRLALFPKGYSYPISRNRMMELLNLIHFQCQACSRDDKRFYNKLCGKLALHATFFVIQSAKKSNS</sequence>
<evidence type="ECO:0000256" key="1">
    <source>
        <dbReference type="ARBA" id="ARBA00022490"/>
    </source>
</evidence>
<dbReference type="InterPro" id="IPR046947">
    <property type="entry name" value="LytR-like"/>
</dbReference>
<dbReference type="OrthoDB" id="9809318at2"/>
<protein>
    <recommendedName>
        <fullName evidence="4">HTH LytTR-type domain-containing protein</fullName>
    </recommendedName>
</protein>
<dbReference type="Gene3D" id="3.40.50.2300">
    <property type="match status" value="1"/>
</dbReference>
<accession>A0A7X3KBL0</accession>
<dbReference type="SMART" id="SM00850">
    <property type="entry name" value="LytTR"/>
    <property type="match status" value="1"/>
</dbReference>
<keyword evidence="2" id="KW-0902">Two-component regulatory system</keyword>
<dbReference type="AlphaFoldDB" id="A0A7X3KBL0"/>
<dbReference type="Proteomes" id="UP000461595">
    <property type="component" value="Unassembled WGS sequence"/>
</dbReference>
<evidence type="ECO:0000313" key="5">
    <source>
        <dbReference type="EMBL" id="MVX58299.1"/>
    </source>
</evidence>
<evidence type="ECO:0000256" key="3">
    <source>
        <dbReference type="ARBA" id="ARBA00023159"/>
    </source>
</evidence>
<dbReference type="PANTHER" id="PTHR37299:SF3">
    <property type="entry name" value="STAGE 0 SPORULATION PROTEIN A HOMOLOG"/>
    <property type="match status" value="1"/>
</dbReference>
<organism evidence="5 6">
    <name type="scientific">Streptococcus danieliae</name>
    <dbReference type="NCBI Taxonomy" id="747656"/>
    <lineage>
        <taxon>Bacteria</taxon>
        <taxon>Bacillati</taxon>
        <taxon>Bacillota</taxon>
        <taxon>Bacilli</taxon>
        <taxon>Lactobacillales</taxon>
        <taxon>Streptococcaceae</taxon>
        <taxon>Streptococcus</taxon>
    </lineage>
</organism>
<dbReference type="Gene3D" id="2.40.50.1020">
    <property type="entry name" value="LytTr DNA-binding domain"/>
    <property type="match status" value="1"/>
</dbReference>
<dbReference type="PROSITE" id="PS50930">
    <property type="entry name" value="HTH_LYTTR"/>
    <property type="match status" value="1"/>
</dbReference>
<dbReference type="InterPro" id="IPR007492">
    <property type="entry name" value="LytTR_DNA-bd_dom"/>
</dbReference>
<reference evidence="5 6" key="1">
    <citation type="submission" date="2019-12" db="EMBL/GenBank/DDBJ databases">
        <title>Microbes associate with the intestines of laboratory mice.</title>
        <authorList>
            <person name="Navarre W."/>
            <person name="Wong E."/>
        </authorList>
    </citation>
    <scope>NUCLEOTIDE SEQUENCE [LARGE SCALE GENOMIC DNA]</scope>
    <source>
        <strain evidence="5 6">NM51_B2-22</strain>
    </source>
</reference>
<evidence type="ECO:0000259" key="4">
    <source>
        <dbReference type="PROSITE" id="PS50930"/>
    </source>
</evidence>
<feature type="domain" description="HTH LytTR-type" evidence="4">
    <location>
        <begin position="160"/>
        <end position="252"/>
    </location>
</feature>
<dbReference type="GO" id="GO:0000156">
    <property type="term" value="F:phosphorelay response regulator activity"/>
    <property type="evidence" value="ECO:0007669"/>
    <property type="project" value="InterPro"/>
</dbReference>